<dbReference type="SUPFAM" id="SSF55008">
    <property type="entry name" value="HMA, heavy metal-associated domain"/>
    <property type="match status" value="2"/>
</dbReference>
<dbReference type="Pfam" id="PF00122">
    <property type="entry name" value="E1-E2_ATPase"/>
    <property type="match status" value="1"/>
</dbReference>
<dbReference type="NCBIfam" id="TIGR00003">
    <property type="entry name" value="copper ion binding protein"/>
    <property type="match status" value="1"/>
</dbReference>
<accession>A0A0F9CFR2</accession>
<comment type="subcellular location">
    <subcellularLocation>
        <location evidence="1">Endomembrane system</location>
        <topology evidence="1">Multi-pass membrane protein</topology>
    </subcellularLocation>
</comment>
<evidence type="ECO:0000256" key="2">
    <source>
        <dbReference type="ARBA" id="ARBA00022723"/>
    </source>
</evidence>
<dbReference type="GO" id="GO:0055070">
    <property type="term" value="P:copper ion homeostasis"/>
    <property type="evidence" value="ECO:0007669"/>
    <property type="project" value="TreeGrafter"/>
</dbReference>
<name>A0A0F9CFR2_9ZZZZ</name>
<proteinExistence type="predicted"/>
<dbReference type="Gene3D" id="3.30.70.100">
    <property type="match status" value="2"/>
</dbReference>
<dbReference type="InterPro" id="IPR006121">
    <property type="entry name" value="HMA_dom"/>
</dbReference>
<gene>
    <name evidence="9" type="ORF">LCGC14_2615370</name>
</gene>
<keyword evidence="3" id="KW-0187">Copper transport</keyword>
<dbReference type="GO" id="GO:0043682">
    <property type="term" value="F:P-type divalent copper transporter activity"/>
    <property type="evidence" value="ECO:0007669"/>
    <property type="project" value="TreeGrafter"/>
</dbReference>
<keyword evidence="4" id="KW-0460">Magnesium</keyword>
<dbReference type="FunFam" id="3.30.70.100:FF:000005">
    <property type="entry name" value="Copper-exporting P-type ATPase A"/>
    <property type="match status" value="1"/>
</dbReference>
<dbReference type="Gene3D" id="2.70.150.10">
    <property type="entry name" value="Calcium-transporting ATPase, cytoplasmic transduction domain A"/>
    <property type="match status" value="1"/>
</dbReference>
<dbReference type="InterPro" id="IPR017969">
    <property type="entry name" value="Heavy-metal-associated_CS"/>
</dbReference>
<feature type="domain" description="HMA" evidence="8">
    <location>
        <begin position="10"/>
        <end position="76"/>
    </location>
</feature>
<dbReference type="InterPro" id="IPR059000">
    <property type="entry name" value="ATPase_P-type_domA"/>
</dbReference>
<evidence type="ECO:0000259" key="8">
    <source>
        <dbReference type="PROSITE" id="PS50846"/>
    </source>
</evidence>
<sequence>MPEDDRQNIEEVTVPVAGMTCAACVMTIEKTLRGLPGVREANVSLAGGKAAVKLDPSACTLRGIERAIKDVGYEVPWSRLELLVLGMMGSHCEENITAALKGLPGVVSVQATSATDTVSVEFSDALVSGATIKKTVRGLGYEVSEKGEGEDALDRERNLRQSEIRRQLLNMAFAWPLGALVMLGTFSEFWVFKGIVPAFMGEKLFLFALTTPIVFGPGRQFFVKSWNGLRRGVTDMNLLYATGIGAAYLIAVINTFWPGAGFGGEKATFYEAAALLTAFIILGRYLEAVTRGRTSEAIRKLMKLQPKLARVVRDGKEIDIPADEVEAGDVCLVRPGESIPVDG</sequence>
<reference evidence="9" key="1">
    <citation type="journal article" date="2015" name="Nature">
        <title>Complex archaea that bridge the gap between prokaryotes and eukaryotes.</title>
        <authorList>
            <person name="Spang A."/>
            <person name="Saw J.H."/>
            <person name="Jorgensen S.L."/>
            <person name="Zaremba-Niedzwiedzka K."/>
            <person name="Martijn J."/>
            <person name="Lind A.E."/>
            <person name="van Eijk R."/>
            <person name="Schleper C."/>
            <person name="Guy L."/>
            <person name="Ettema T.J."/>
        </authorList>
    </citation>
    <scope>NUCLEOTIDE SEQUENCE</scope>
</reference>
<dbReference type="PRINTS" id="PR00942">
    <property type="entry name" value="CUATPASEI"/>
</dbReference>
<dbReference type="AlphaFoldDB" id="A0A0F9CFR2"/>
<keyword evidence="7" id="KW-0812">Transmembrane</keyword>
<evidence type="ECO:0000256" key="4">
    <source>
        <dbReference type="ARBA" id="ARBA00022842"/>
    </source>
</evidence>
<evidence type="ECO:0000313" key="9">
    <source>
        <dbReference type="EMBL" id="KKL04506.1"/>
    </source>
</evidence>
<dbReference type="Pfam" id="PF00403">
    <property type="entry name" value="HMA"/>
    <property type="match status" value="2"/>
</dbReference>
<feature type="domain" description="HMA" evidence="8">
    <location>
        <begin position="78"/>
        <end position="144"/>
    </location>
</feature>
<keyword evidence="7" id="KW-0472">Membrane</keyword>
<evidence type="ECO:0000256" key="6">
    <source>
        <dbReference type="ARBA" id="ARBA00023008"/>
    </source>
</evidence>
<keyword evidence="7" id="KW-1133">Transmembrane helix</keyword>
<organism evidence="9">
    <name type="scientific">marine sediment metagenome</name>
    <dbReference type="NCBI Taxonomy" id="412755"/>
    <lineage>
        <taxon>unclassified sequences</taxon>
        <taxon>metagenomes</taxon>
        <taxon>ecological metagenomes</taxon>
    </lineage>
</organism>
<feature type="transmembrane region" description="Helical" evidence="7">
    <location>
        <begin position="168"/>
        <end position="192"/>
    </location>
</feature>
<evidence type="ECO:0000256" key="3">
    <source>
        <dbReference type="ARBA" id="ARBA00022796"/>
    </source>
</evidence>
<keyword evidence="3" id="KW-0406">Ion transport</keyword>
<protein>
    <recommendedName>
        <fullName evidence="8">HMA domain-containing protein</fullName>
    </recommendedName>
</protein>
<dbReference type="InterPro" id="IPR008250">
    <property type="entry name" value="ATPase_P-typ_transduc_dom_A_sf"/>
</dbReference>
<keyword evidence="6" id="KW-0186">Copper</keyword>
<dbReference type="SUPFAM" id="SSF81653">
    <property type="entry name" value="Calcium ATPase, transduction domain A"/>
    <property type="match status" value="1"/>
</dbReference>
<keyword evidence="5" id="KW-1278">Translocase</keyword>
<dbReference type="CDD" id="cd00371">
    <property type="entry name" value="HMA"/>
    <property type="match status" value="2"/>
</dbReference>
<dbReference type="PROSITE" id="PS50846">
    <property type="entry name" value="HMA_2"/>
    <property type="match status" value="2"/>
</dbReference>
<dbReference type="PANTHER" id="PTHR43520:SF8">
    <property type="entry name" value="P-TYPE CU(+) TRANSPORTER"/>
    <property type="match status" value="1"/>
</dbReference>
<feature type="transmembrane region" description="Helical" evidence="7">
    <location>
        <begin position="269"/>
        <end position="286"/>
    </location>
</feature>
<keyword evidence="3" id="KW-0813">Transport</keyword>
<feature type="transmembrane region" description="Helical" evidence="7">
    <location>
        <begin position="204"/>
        <end position="226"/>
    </location>
</feature>
<dbReference type="InterPro" id="IPR036163">
    <property type="entry name" value="HMA_dom_sf"/>
</dbReference>
<dbReference type="GO" id="GO:0005507">
    <property type="term" value="F:copper ion binding"/>
    <property type="evidence" value="ECO:0007669"/>
    <property type="project" value="InterPro"/>
</dbReference>
<dbReference type="EMBL" id="LAZR01044496">
    <property type="protein sequence ID" value="KKL04506.1"/>
    <property type="molecule type" value="Genomic_DNA"/>
</dbReference>
<evidence type="ECO:0000256" key="1">
    <source>
        <dbReference type="ARBA" id="ARBA00004127"/>
    </source>
</evidence>
<evidence type="ECO:0000256" key="5">
    <source>
        <dbReference type="ARBA" id="ARBA00022967"/>
    </source>
</evidence>
<keyword evidence="2" id="KW-0479">Metal-binding</keyword>
<dbReference type="InterPro" id="IPR006122">
    <property type="entry name" value="HMA_Cu_ion-bd"/>
</dbReference>
<evidence type="ECO:0000256" key="7">
    <source>
        <dbReference type="SAM" id="Phobius"/>
    </source>
</evidence>
<dbReference type="GO" id="GO:0016020">
    <property type="term" value="C:membrane"/>
    <property type="evidence" value="ECO:0007669"/>
    <property type="project" value="TreeGrafter"/>
</dbReference>
<dbReference type="PANTHER" id="PTHR43520">
    <property type="entry name" value="ATP7, ISOFORM B"/>
    <property type="match status" value="1"/>
</dbReference>
<comment type="caution">
    <text evidence="9">The sequence shown here is derived from an EMBL/GenBank/DDBJ whole genome shotgun (WGS) entry which is preliminary data.</text>
</comment>
<feature type="transmembrane region" description="Helical" evidence="7">
    <location>
        <begin position="238"/>
        <end position="257"/>
    </location>
</feature>
<dbReference type="PROSITE" id="PS01047">
    <property type="entry name" value="HMA_1"/>
    <property type="match status" value="1"/>
</dbReference>
<feature type="non-terminal residue" evidence="9">
    <location>
        <position position="343"/>
    </location>
</feature>